<feature type="region of interest" description="Disordered" evidence="1">
    <location>
        <begin position="1"/>
        <end position="34"/>
    </location>
</feature>
<comment type="caution">
    <text evidence="2">The sequence shown here is derived from an EMBL/GenBank/DDBJ whole genome shotgun (WGS) entry which is preliminary data.</text>
</comment>
<gene>
    <name evidence="2" type="ORF">HDA32_000691</name>
</gene>
<sequence length="101" mass="10753">MQFHDPFPFGNPSSSGAGVLERPRSSAKPFGVRHAVDVPADPAVTAEAERAHYDPDRQISMLRVGGIDVPMMKRGSGQTSTTTNQSDRQAPDDDTDVGSNG</sequence>
<proteinExistence type="predicted"/>
<evidence type="ECO:0000313" key="2">
    <source>
        <dbReference type="EMBL" id="NYE45571.1"/>
    </source>
</evidence>
<evidence type="ECO:0000313" key="3">
    <source>
        <dbReference type="Proteomes" id="UP000589036"/>
    </source>
</evidence>
<dbReference type="NCBIfam" id="TIGR04186">
    <property type="entry name" value="GRASP_targ"/>
    <property type="match status" value="1"/>
</dbReference>
<keyword evidence="3" id="KW-1185">Reference proteome</keyword>
<feature type="compositionally biased region" description="Low complexity" evidence="1">
    <location>
        <begin position="75"/>
        <end position="86"/>
    </location>
</feature>
<dbReference type="RefSeq" id="WP_179641763.1">
    <property type="nucleotide sequence ID" value="NZ_BAAAYY010000002.1"/>
</dbReference>
<dbReference type="AlphaFoldDB" id="A0A852TPZ1"/>
<protein>
    <submittedName>
        <fullName evidence="2">Putative ATP-grasp target RiPP</fullName>
    </submittedName>
</protein>
<accession>A0A852TPZ1</accession>
<dbReference type="Proteomes" id="UP000589036">
    <property type="component" value="Unassembled WGS sequence"/>
</dbReference>
<evidence type="ECO:0000256" key="1">
    <source>
        <dbReference type="SAM" id="MobiDB-lite"/>
    </source>
</evidence>
<name>A0A852TPZ1_9ACTN</name>
<reference evidence="2 3" key="1">
    <citation type="submission" date="2020-07" db="EMBL/GenBank/DDBJ databases">
        <title>Sequencing the genomes of 1000 actinobacteria strains.</title>
        <authorList>
            <person name="Klenk H.-P."/>
        </authorList>
    </citation>
    <scope>NUCLEOTIDE SEQUENCE [LARGE SCALE GENOMIC DNA]</scope>
    <source>
        <strain evidence="2 3">CXB654</strain>
    </source>
</reference>
<organism evidence="2 3">
    <name type="scientific">Spinactinospora alkalitolerans</name>
    <dbReference type="NCBI Taxonomy" id="687207"/>
    <lineage>
        <taxon>Bacteria</taxon>
        <taxon>Bacillati</taxon>
        <taxon>Actinomycetota</taxon>
        <taxon>Actinomycetes</taxon>
        <taxon>Streptosporangiales</taxon>
        <taxon>Nocardiopsidaceae</taxon>
        <taxon>Spinactinospora</taxon>
    </lineage>
</organism>
<dbReference type="InterPro" id="IPR026496">
    <property type="entry name" value="GRASP_targ"/>
</dbReference>
<dbReference type="EMBL" id="JACCCC010000001">
    <property type="protein sequence ID" value="NYE45571.1"/>
    <property type="molecule type" value="Genomic_DNA"/>
</dbReference>
<feature type="compositionally biased region" description="Acidic residues" evidence="1">
    <location>
        <begin position="92"/>
        <end position="101"/>
    </location>
</feature>
<feature type="region of interest" description="Disordered" evidence="1">
    <location>
        <begin position="69"/>
        <end position="101"/>
    </location>
</feature>